<gene>
    <name evidence="1" type="ORF">QQ055_02145</name>
</gene>
<comment type="caution">
    <text evidence="1">The sequence shown here is derived from an EMBL/GenBank/DDBJ whole genome shotgun (WGS) entry which is preliminary data.</text>
</comment>
<proteinExistence type="predicted"/>
<dbReference type="EMBL" id="JASVEJ010000008">
    <property type="protein sequence ID" value="MDL5056274.1"/>
    <property type="molecule type" value="Genomic_DNA"/>
</dbReference>
<reference evidence="1 2" key="1">
    <citation type="submission" date="2023-06" db="EMBL/GenBank/DDBJ databases">
        <title>Whole genome sequence of Oscillatoria calcuttensis NRMC-F 0142.</title>
        <authorList>
            <person name="Shakena Fathima T."/>
            <person name="Muralitharan G."/>
            <person name="Thajuddin N."/>
        </authorList>
    </citation>
    <scope>NUCLEOTIDE SEQUENCE [LARGE SCALE GENOMIC DNA]</scope>
    <source>
        <strain evidence="1 2">NRMC-F 0142</strain>
    </source>
</reference>
<sequence length="56" mass="7109">MNKMFRFPLWSYLNQPLFSSSYKAVLNPRRFWYIYQIYWLERCWTMDGKPEEHPRS</sequence>
<evidence type="ECO:0000313" key="2">
    <source>
        <dbReference type="Proteomes" id="UP001230986"/>
    </source>
</evidence>
<dbReference type="RefSeq" id="WP_190566587.1">
    <property type="nucleotide sequence ID" value="NZ_JASVEJ010000008.1"/>
</dbReference>
<dbReference type="Proteomes" id="UP001230986">
    <property type="component" value="Unassembled WGS sequence"/>
</dbReference>
<accession>A0ABT7LW68</accession>
<name>A0ABT7LW68_9CYAN</name>
<keyword evidence="2" id="KW-1185">Reference proteome</keyword>
<organism evidence="1 2">
    <name type="scientific">Geitlerinema calcuttense NRMC-F 0142</name>
    <dbReference type="NCBI Taxonomy" id="2922238"/>
    <lineage>
        <taxon>Bacteria</taxon>
        <taxon>Bacillati</taxon>
        <taxon>Cyanobacteriota</taxon>
        <taxon>Cyanophyceae</taxon>
        <taxon>Geitlerinematales</taxon>
        <taxon>Geitlerinemataceae</taxon>
        <taxon>Geitlerinema</taxon>
    </lineage>
</organism>
<evidence type="ECO:0000313" key="1">
    <source>
        <dbReference type="EMBL" id="MDL5056274.1"/>
    </source>
</evidence>
<protein>
    <submittedName>
        <fullName evidence="1">Uncharacterized protein</fullName>
    </submittedName>
</protein>